<accession>A0A645ETS9</accession>
<name>A0A645ETS9_9ZZZZ</name>
<comment type="caution">
    <text evidence="2">The sequence shown here is derived from an EMBL/GenBank/DDBJ whole genome shotgun (WGS) entry which is preliminary data.</text>
</comment>
<protein>
    <submittedName>
        <fullName evidence="2">Uncharacterized protein</fullName>
    </submittedName>
</protein>
<dbReference type="AlphaFoldDB" id="A0A645ETS9"/>
<sequence>MGPGDLDTRRGAPDAADQHQRHHHCQQNKVHAAIKAQTAWCTGHVHAGCGIGQIGLALFPHQLAVYRIKNGQQRQREEQHLSPDMTHCPEKVHALQEAQKQRRITQWHQRATGVRDDKDEKHHHMGLMTSVVVGAQQGAYQQHGSPRRAHEAGQHRTDSQDGGIQPRRTTQIAAHIDASSHRVQGSQQDHERQILGQQGVHQIHARRTQAIDQRKRQQEGQRPAGSDPAEMVMPELRQQQRHQRNRQQHAHKRQAPGHGHGCAVNVCGLRGGRG</sequence>
<feature type="region of interest" description="Disordered" evidence="1">
    <location>
        <begin position="1"/>
        <end position="22"/>
    </location>
</feature>
<feature type="region of interest" description="Disordered" evidence="1">
    <location>
        <begin position="138"/>
        <end position="165"/>
    </location>
</feature>
<proteinExistence type="predicted"/>
<reference evidence="2" key="1">
    <citation type="submission" date="2019-08" db="EMBL/GenBank/DDBJ databases">
        <authorList>
            <person name="Kucharzyk K."/>
            <person name="Murdoch R.W."/>
            <person name="Higgins S."/>
            <person name="Loffler F."/>
        </authorList>
    </citation>
    <scope>NUCLEOTIDE SEQUENCE</scope>
</reference>
<gene>
    <name evidence="2" type="ORF">SDC9_152685</name>
</gene>
<organism evidence="2">
    <name type="scientific">bioreactor metagenome</name>
    <dbReference type="NCBI Taxonomy" id="1076179"/>
    <lineage>
        <taxon>unclassified sequences</taxon>
        <taxon>metagenomes</taxon>
        <taxon>ecological metagenomes</taxon>
    </lineage>
</organism>
<feature type="compositionally biased region" description="Basic and acidic residues" evidence="1">
    <location>
        <begin position="1"/>
        <end position="19"/>
    </location>
</feature>
<evidence type="ECO:0000256" key="1">
    <source>
        <dbReference type="SAM" id="MobiDB-lite"/>
    </source>
</evidence>
<evidence type="ECO:0000313" key="2">
    <source>
        <dbReference type="EMBL" id="MPN05435.1"/>
    </source>
</evidence>
<dbReference type="EMBL" id="VSSQ01051347">
    <property type="protein sequence ID" value="MPN05435.1"/>
    <property type="molecule type" value="Genomic_DNA"/>
</dbReference>
<feature type="compositionally biased region" description="Basic and acidic residues" evidence="1">
    <location>
        <begin position="148"/>
        <end position="159"/>
    </location>
</feature>
<feature type="region of interest" description="Disordered" evidence="1">
    <location>
        <begin position="198"/>
        <end position="262"/>
    </location>
</feature>
<feature type="compositionally biased region" description="Basic residues" evidence="1">
    <location>
        <begin position="239"/>
        <end position="255"/>
    </location>
</feature>